<evidence type="ECO:0000256" key="1">
    <source>
        <dbReference type="ARBA" id="ARBA00003159"/>
    </source>
</evidence>
<dbReference type="Gene3D" id="1.10.3720.10">
    <property type="entry name" value="MetI-like"/>
    <property type="match status" value="1"/>
</dbReference>
<dbReference type="GO" id="GO:0006865">
    <property type="term" value="P:amino acid transport"/>
    <property type="evidence" value="ECO:0007669"/>
    <property type="project" value="UniProtKB-KW"/>
</dbReference>
<dbReference type="InterPro" id="IPR043429">
    <property type="entry name" value="ArtM/GltK/GlnP/TcyL/YhdX-like"/>
</dbReference>
<evidence type="ECO:0000256" key="7">
    <source>
        <dbReference type="ARBA" id="ARBA00022970"/>
    </source>
</evidence>
<keyword evidence="4 10" id="KW-0813">Transport</keyword>
<gene>
    <name evidence="12" type="ORF">CDV49_05045</name>
</gene>
<evidence type="ECO:0000256" key="8">
    <source>
        <dbReference type="ARBA" id="ARBA00022989"/>
    </source>
</evidence>
<dbReference type="CDD" id="cd06261">
    <property type="entry name" value="TM_PBP2"/>
    <property type="match status" value="1"/>
</dbReference>
<comment type="similarity">
    <text evidence="3">Belongs to the binding-protein-dependent transport system permease family. HisMQ subfamily.</text>
</comment>
<dbReference type="OrthoDB" id="9814550at2"/>
<keyword evidence="13" id="KW-1185">Reference proteome</keyword>
<evidence type="ECO:0000256" key="2">
    <source>
        <dbReference type="ARBA" id="ARBA00004429"/>
    </source>
</evidence>
<dbReference type="NCBIfam" id="TIGR01726">
    <property type="entry name" value="HEQRo_perm_3TM"/>
    <property type="match status" value="1"/>
</dbReference>
<dbReference type="InterPro" id="IPR010065">
    <property type="entry name" value="AA_ABC_transptr_permease_3TM"/>
</dbReference>
<comment type="caution">
    <text evidence="12">The sequence shown here is derived from an EMBL/GenBank/DDBJ whole genome shotgun (WGS) entry which is preliminary data.</text>
</comment>
<dbReference type="PANTHER" id="PTHR30614:SF20">
    <property type="entry name" value="GLUTAMINE TRANSPORT SYSTEM PERMEASE PROTEIN GLNP"/>
    <property type="match status" value="1"/>
</dbReference>
<keyword evidence="7" id="KW-0029">Amino-acid transport</keyword>
<feature type="transmembrane region" description="Helical" evidence="10">
    <location>
        <begin position="178"/>
        <end position="199"/>
    </location>
</feature>
<evidence type="ECO:0000256" key="3">
    <source>
        <dbReference type="ARBA" id="ARBA00010072"/>
    </source>
</evidence>
<dbReference type="PROSITE" id="PS50928">
    <property type="entry name" value="ABC_TM1"/>
    <property type="match status" value="1"/>
</dbReference>
<dbReference type="Pfam" id="PF00528">
    <property type="entry name" value="BPD_transp_1"/>
    <property type="match status" value="1"/>
</dbReference>
<dbReference type="EMBL" id="NIPW01000007">
    <property type="protein sequence ID" value="OWJ79682.1"/>
    <property type="molecule type" value="Genomic_DNA"/>
</dbReference>
<evidence type="ECO:0000256" key="9">
    <source>
        <dbReference type="ARBA" id="ARBA00023136"/>
    </source>
</evidence>
<evidence type="ECO:0000256" key="6">
    <source>
        <dbReference type="ARBA" id="ARBA00022692"/>
    </source>
</evidence>
<comment type="subcellular location">
    <subcellularLocation>
        <location evidence="2">Cell inner membrane</location>
        <topology evidence="2">Multi-pass membrane protein</topology>
    </subcellularLocation>
    <subcellularLocation>
        <location evidence="10">Cell membrane</location>
        <topology evidence="10">Multi-pass membrane protein</topology>
    </subcellularLocation>
</comment>
<evidence type="ECO:0000313" key="12">
    <source>
        <dbReference type="EMBL" id="OWJ79682.1"/>
    </source>
</evidence>
<feature type="transmembrane region" description="Helical" evidence="10">
    <location>
        <begin position="88"/>
        <end position="107"/>
    </location>
</feature>
<dbReference type="AlphaFoldDB" id="A0A212AEM4"/>
<feature type="transmembrane region" description="Helical" evidence="10">
    <location>
        <begin position="136"/>
        <end position="158"/>
    </location>
</feature>
<dbReference type="RefSeq" id="WP_088214475.1">
    <property type="nucleotide sequence ID" value="NZ_NIPW01000007.1"/>
</dbReference>
<dbReference type="InterPro" id="IPR000515">
    <property type="entry name" value="MetI-like"/>
</dbReference>
<dbReference type="GO" id="GO:0043190">
    <property type="term" value="C:ATP-binding cassette (ABC) transporter complex"/>
    <property type="evidence" value="ECO:0007669"/>
    <property type="project" value="InterPro"/>
</dbReference>
<dbReference type="SUPFAM" id="SSF161098">
    <property type="entry name" value="MetI-like"/>
    <property type="match status" value="1"/>
</dbReference>
<dbReference type="Proteomes" id="UP000196878">
    <property type="component" value="Unassembled WGS sequence"/>
</dbReference>
<keyword evidence="6 10" id="KW-0812">Transmembrane</keyword>
<feature type="transmembrane region" description="Helical" evidence="10">
    <location>
        <begin position="20"/>
        <end position="42"/>
    </location>
</feature>
<dbReference type="InterPro" id="IPR035906">
    <property type="entry name" value="MetI-like_sf"/>
</dbReference>
<evidence type="ECO:0000259" key="11">
    <source>
        <dbReference type="PROSITE" id="PS50928"/>
    </source>
</evidence>
<comment type="function">
    <text evidence="1">Part of the binding-protein-dependent transport system for glutamine; probably responsible for the translocation of the substrate across the membrane.</text>
</comment>
<protein>
    <submittedName>
        <fullName evidence="12">Amino acid ABC transporter</fullName>
    </submittedName>
</protein>
<dbReference type="GO" id="GO:0022857">
    <property type="term" value="F:transmembrane transporter activity"/>
    <property type="evidence" value="ECO:0007669"/>
    <property type="project" value="InterPro"/>
</dbReference>
<proteinExistence type="inferred from homology"/>
<accession>A0A212AEM4</accession>
<reference evidence="12 13" key="1">
    <citation type="submission" date="2016-12" db="EMBL/GenBank/DDBJ databases">
        <title>Comparison of Traditional DNA-DNA Hybridization with In Silico Genomic Analysis.</title>
        <authorList>
            <person name="Nicholson A.C."/>
            <person name="Humrighouse B.W."/>
            <person name="Graziano J."/>
            <person name="Lasker B."/>
            <person name="Whitney A.M."/>
            <person name="Mcquiston J.R."/>
        </authorList>
    </citation>
    <scope>NUCLEOTIDE SEQUENCE [LARGE SCALE GENOMIC DNA]</scope>
    <source>
        <strain evidence="12 13">H2240</strain>
    </source>
</reference>
<keyword evidence="5" id="KW-1003">Cell membrane</keyword>
<keyword evidence="9 10" id="KW-0472">Membrane</keyword>
<evidence type="ECO:0000256" key="4">
    <source>
        <dbReference type="ARBA" id="ARBA00022448"/>
    </source>
</evidence>
<feature type="transmembrane region" description="Helical" evidence="10">
    <location>
        <begin position="54"/>
        <end position="76"/>
    </location>
</feature>
<feature type="domain" description="ABC transmembrane type-1" evidence="11">
    <location>
        <begin position="19"/>
        <end position="204"/>
    </location>
</feature>
<evidence type="ECO:0000313" key="13">
    <source>
        <dbReference type="Proteomes" id="UP000196878"/>
    </source>
</evidence>
<sequence length="221" mass="23447">MSFDIALMADKLPALGSAALVTLGLWIAALAASLVVGLAIATGRLLGGPVVNTVLRLFVEMIRGTPFLIQLFLLYFGGPSLGITLDPLPAGFIALTIFGGCYMSEVFRTGFRAVPRGHIEAAESAGFTRLQVLRRIIVPEMLVLVLPAGVNIAIGLIKETAVLSIIGVPELAAIAGEIGAETYAFVESLFLLSICYWLLVEICGRLGRLAEARLSNFRFAA</sequence>
<keyword evidence="8 10" id="KW-1133">Transmembrane helix</keyword>
<evidence type="ECO:0000256" key="10">
    <source>
        <dbReference type="RuleBase" id="RU363032"/>
    </source>
</evidence>
<name>A0A212AEM4_9RHOB</name>
<evidence type="ECO:0000256" key="5">
    <source>
        <dbReference type="ARBA" id="ARBA00022475"/>
    </source>
</evidence>
<dbReference type="PANTHER" id="PTHR30614">
    <property type="entry name" value="MEMBRANE COMPONENT OF AMINO ACID ABC TRANSPORTER"/>
    <property type="match status" value="1"/>
</dbReference>
<organism evidence="12 13">
    <name type="scientific">Haematobacter genomosp. 1</name>
    <dbReference type="NCBI Taxonomy" id="366618"/>
    <lineage>
        <taxon>Bacteria</taxon>
        <taxon>Pseudomonadati</taxon>
        <taxon>Pseudomonadota</taxon>
        <taxon>Alphaproteobacteria</taxon>
        <taxon>Rhodobacterales</taxon>
        <taxon>Paracoccaceae</taxon>
        <taxon>Haematobacter</taxon>
    </lineage>
</organism>